<dbReference type="RefSeq" id="WP_058460061.1">
    <property type="nucleotide sequence ID" value="NZ_CAAAIY010000005.1"/>
</dbReference>
<dbReference type="PATRIC" id="fig|447.4.peg.2599"/>
<gene>
    <name evidence="1" type="ORF">Lboz_2447</name>
</gene>
<accession>A0A0W0RII2</accession>
<keyword evidence="2" id="KW-1185">Reference proteome</keyword>
<reference evidence="1 2" key="1">
    <citation type="submission" date="2015-11" db="EMBL/GenBank/DDBJ databases">
        <title>Genomic analysis of 38 Legionella species identifies large and diverse effector repertoires.</title>
        <authorList>
            <person name="Burstein D."/>
            <person name="Amaro F."/>
            <person name="Zusman T."/>
            <person name="Lifshitz Z."/>
            <person name="Cohen O."/>
            <person name="Gilbert J.A."/>
            <person name="Pupko T."/>
            <person name="Shuman H.A."/>
            <person name="Segal G."/>
        </authorList>
    </citation>
    <scope>NUCLEOTIDE SEQUENCE [LARGE SCALE GENOMIC DNA]</scope>
    <source>
        <strain evidence="1 2">WIGA</strain>
    </source>
</reference>
<evidence type="ECO:0000313" key="2">
    <source>
        <dbReference type="Proteomes" id="UP000054695"/>
    </source>
</evidence>
<dbReference type="STRING" id="447.Lboz_2447"/>
<evidence type="ECO:0000313" key="1">
    <source>
        <dbReference type="EMBL" id="KTC70870.1"/>
    </source>
</evidence>
<comment type="caution">
    <text evidence="1">The sequence shown here is derived from an EMBL/GenBank/DDBJ whole genome shotgun (WGS) entry which is preliminary data.</text>
</comment>
<dbReference type="AlphaFoldDB" id="A0A0W0RII2"/>
<name>A0A0W0RII2_LEGBO</name>
<sequence length="127" mass="13807">MLGFFNKENKWRATMQVTNGLFLAMTAYKMFSDPETVWENGFEIAMLALNIVTFSRNDNALTSIGNAALNFTGLGTAYAGATLGCSANSLTENIGNALLHLTNAVTSICYKYEANQDTSQESPVKTM</sequence>
<dbReference type="EMBL" id="LNXU01000032">
    <property type="protein sequence ID" value="KTC70870.1"/>
    <property type="molecule type" value="Genomic_DNA"/>
</dbReference>
<organism evidence="1 2">
    <name type="scientific">Legionella bozemanae</name>
    <name type="common">Fluoribacter bozemanae</name>
    <dbReference type="NCBI Taxonomy" id="447"/>
    <lineage>
        <taxon>Bacteria</taxon>
        <taxon>Pseudomonadati</taxon>
        <taxon>Pseudomonadota</taxon>
        <taxon>Gammaproteobacteria</taxon>
        <taxon>Legionellales</taxon>
        <taxon>Legionellaceae</taxon>
        <taxon>Legionella</taxon>
    </lineage>
</organism>
<proteinExistence type="predicted"/>
<dbReference type="OrthoDB" id="5638188at2"/>
<dbReference type="Proteomes" id="UP000054695">
    <property type="component" value="Unassembled WGS sequence"/>
</dbReference>
<protein>
    <submittedName>
        <fullName evidence="1">Uncharacterized protein</fullName>
    </submittedName>
</protein>